<gene>
    <name evidence="1" type="ORF">BSTOLATCC_MIC23</name>
</gene>
<protein>
    <recommendedName>
        <fullName evidence="3">Ribosomal protein L32</fullName>
    </recommendedName>
</protein>
<dbReference type="AlphaFoldDB" id="A0AAU9I8S6"/>
<reference evidence="1" key="1">
    <citation type="submission" date="2021-09" db="EMBL/GenBank/DDBJ databases">
        <authorList>
            <consortium name="AG Swart"/>
            <person name="Singh M."/>
            <person name="Singh A."/>
            <person name="Seah K."/>
            <person name="Emmerich C."/>
        </authorList>
    </citation>
    <scope>NUCLEOTIDE SEQUENCE</scope>
    <source>
        <strain evidence="1">ATCC30299</strain>
    </source>
</reference>
<dbReference type="Proteomes" id="UP001162131">
    <property type="component" value="Unassembled WGS sequence"/>
</dbReference>
<organism evidence="1 2">
    <name type="scientific">Blepharisma stoltei</name>
    <dbReference type="NCBI Taxonomy" id="1481888"/>
    <lineage>
        <taxon>Eukaryota</taxon>
        <taxon>Sar</taxon>
        <taxon>Alveolata</taxon>
        <taxon>Ciliophora</taxon>
        <taxon>Postciliodesmatophora</taxon>
        <taxon>Heterotrichea</taxon>
        <taxon>Heterotrichida</taxon>
        <taxon>Blepharismidae</taxon>
        <taxon>Blepharisma</taxon>
    </lineage>
</organism>
<accession>A0AAU9I8S6</accession>
<name>A0AAU9I8S6_9CILI</name>
<proteinExistence type="predicted"/>
<evidence type="ECO:0008006" key="3">
    <source>
        <dbReference type="Google" id="ProtNLM"/>
    </source>
</evidence>
<evidence type="ECO:0000313" key="2">
    <source>
        <dbReference type="Proteomes" id="UP001162131"/>
    </source>
</evidence>
<sequence length="66" mass="7532">MVKFPLKIFPAIIFSPLSTFSKVKLDIGWWSTVFLSKNATKSKGLDPKGHSRTKFKNFIRAKPSYV</sequence>
<dbReference type="EMBL" id="CAJZBQ010000001">
    <property type="protein sequence ID" value="CAG9309806.1"/>
    <property type="molecule type" value="Genomic_DNA"/>
</dbReference>
<keyword evidence="2" id="KW-1185">Reference proteome</keyword>
<comment type="caution">
    <text evidence="1">The sequence shown here is derived from an EMBL/GenBank/DDBJ whole genome shotgun (WGS) entry which is preliminary data.</text>
</comment>
<evidence type="ECO:0000313" key="1">
    <source>
        <dbReference type="EMBL" id="CAG9309806.1"/>
    </source>
</evidence>